<organism evidence="2 3">
    <name type="scientific">Actinoplanes hulinensis</name>
    <dbReference type="NCBI Taxonomy" id="1144547"/>
    <lineage>
        <taxon>Bacteria</taxon>
        <taxon>Bacillati</taxon>
        <taxon>Actinomycetota</taxon>
        <taxon>Actinomycetes</taxon>
        <taxon>Micromonosporales</taxon>
        <taxon>Micromonosporaceae</taxon>
        <taxon>Actinoplanes</taxon>
    </lineage>
</organism>
<gene>
    <name evidence="2" type="ORF">KZ829_00335</name>
</gene>
<accession>A0ABS7ATQ0</accession>
<sequence length="73" mass="7691">MESAGADRRFFTVAEAAELLGLSEPTVYRAIRAGEFPAIKVRGRYVVPAKAIDEMEAAAIAAAAIERPIGSVA</sequence>
<evidence type="ECO:0000259" key="1">
    <source>
        <dbReference type="Pfam" id="PF12728"/>
    </source>
</evidence>
<dbReference type="EMBL" id="JAHXZI010000001">
    <property type="protein sequence ID" value="MBW6432193.1"/>
    <property type="molecule type" value="Genomic_DNA"/>
</dbReference>
<dbReference type="Proteomes" id="UP001519863">
    <property type="component" value="Unassembled WGS sequence"/>
</dbReference>
<evidence type="ECO:0000313" key="2">
    <source>
        <dbReference type="EMBL" id="MBW6432193.1"/>
    </source>
</evidence>
<proteinExistence type="predicted"/>
<dbReference type="SUPFAM" id="SSF46955">
    <property type="entry name" value="Putative DNA-binding domain"/>
    <property type="match status" value="1"/>
</dbReference>
<reference evidence="2 3" key="1">
    <citation type="journal article" date="2013" name="Antonie Van Leeuwenhoek">
        <title>Actinoplanes hulinensis sp. nov., a novel actinomycete isolated from soybean root (Glycine max (L.) Merr).</title>
        <authorList>
            <person name="Shen Y."/>
            <person name="Liu C."/>
            <person name="Wang X."/>
            <person name="Zhao J."/>
            <person name="Jia F."/>
            <person name="Zhang Y."/>
            <person name="Wang L."/>
            <person name="Yang D."/>
            <person name="Xiang W."/>
        </authorList>
    </citation>
    <scope>NUCLEOTIDE SEQUENCE [LARGE SCALE GENOMIC DNA]</scope>
    <source>
        <strain evidence="2 3">NEAU-M9</strain>
    </source>
</reference>
<dbReference type="RefSeq" id="WP_220141883.1">
    <property type="nucleotide sequence ID" value="NZ_JAHXZI010000001.1"/>
</dbReference>
<evidence type="ECO:0000313" key="3">
    <source>
        <dbReference type="Proteomes" id="UP001519863"/>
    </source>
</evidence>
<dbReference type="Pfam" id="PF12728">
    <property type="entry name" value="HTH_17"/>
    <property type="match status" value="1"/>
</dbReference>
<protein>
    <submittedName>
        <fullName evidence="2">Helix-turn-helix domain-containing protein</fullName>
    </submittedName>
</protein>
<name>A0ABS7ATQ0_9ACTN</name>
<dbReference type="InterPro" id="IPR041657">
    <property type="entry name" value="HTH_17"/>
</dbReference>
<comment type="caution">
    <text evidence="2">The sequence shown here is derived from an EMBL/GenBank/DDBJ whole genome shotgun (WGS) entry which is preliminary data.</text>
</comment>
<dbReference type="InterPro" id="IPR010093">
    <property type="entry name" value="SinI_DNA-bd"/>
</dbReference>
<keyword evidence="3" id="KW-1185">Reference proteome</keyword>
<feature type="domain" description="Helix-turn-helix" evidence="1">
    <location>
        <begin position="10"/>
        <end position="55"/>
    </location>
</feature>
<dbReference type="NCBIfam" id="TIGR01764">
    <property type="entry name" value="excise"/>
    <property type="match status" value="1"/>
</dbReference>
<dbReference type="InterPro" id="IPR009061">
    <property type="entry name" value="DNA-bd_dom_put_sf"/>
</dbReference>